<dbReference type="Gene3D" id="2.180.10.10">
    <property type="entry name" value="RHS repeat-associated core"/>
    <property type="match status" value="1"/>
</dbReference>
<name>A0A8J8FEB4_9BACT</name>
<dbReference type="InterPro" id="IPR013320">
    <property type="entry name" value="ConA-like_dom_sf"/>
</dbReference>
<sequence length="2783" mass="309336">MNYFAKIVLRLVFAFMLGSFVNKSIAANDPPYILSLIGYKGQVKKDSSVLVTDANFYSGALASQLNKPYYEKNIITLKLNEDTSFYLPPSFKVTVKVKLKYTKYRSLTDSLVDTLTKTLVIRYDSSGKYESRNSFVFDSAQRVQIKIVDVTIDSTNLKDLVNNSLILENQIQPYSDYKFSCSANAVTAVTVDNNASRINSTGELLVNWANIIGADQYDLEWVYIDQYALNAGTYGNANTPDSAFVSNIFLNNATRISTTKLFYGIPLVFPDTGTLYIRVRSVQLKSDGSALASNWSSKTLPNGLGKYYFYGHQLNINWQSSVTFAEEGKRKVVVQYYDGSLRSRQTVTKDNSVNIIDVAETFYDYQGRPVIQVLPVPTLSSAIKYTQLFNVANTGEYDKSVYDKLTSPDLYCDSSAPAMSTSSGASNYYSSSNGNISGIERFIPDAEGYPFTQTQYTQDNTGRIAKQSGVGPVFKIGSGHETTYYYGSPDQDELDALFGTEVGDKSHYFKNAVQDANGQFSVSYVDMHGRTIATALSGGNPPGMDTISSFLRKNEITETLSDPTSTIINDLVMESHKSLLVTSQGIDTFTFNYDLNPQSFVNKDCQQADICYNCLYDLEITITDDCNNQKLPSGQPFKQTVYKGSLAALNDTCNKTSAGMHVDFSLPLAAGTYEITKKLSVSKYAEDFYRTNVFTAKNICNTLDTFVARARLLLSTQCTPSYRACRDSLGSFSDFYTRYIVKTGVDTQGDTTGLWKEIWKTYQDGLNACYELGDTALTVDDDIRREMLLDVSAPGGQYANPDSTQDVYSIFHAAAGSTYPRYQKPGIVYLDDFGNPDHVINDLTGRLVTPDSLDVIQFARKFKSSWANALLPYHPEYCKLQLLDAYNSSLAWNKDFEKTDNYQVALNKGYLTPLGSNMDPIAGAARTKLQNLFNAYLTQGTSLSMTQAAILPVYCVSGDTSCISSFFTTPKGYADLSCDPARDMAWRNFREIYLSTKKRIIDSLISKGGCTPGSQALINAYRMPHFYSVDTAVSLSNLSFFNNTNNSLTVLTDSIKSRMDSAYTQNCRSYTTLWLQQLQSCANYPLDSINKVIIPRLIQVCKEGSNTTHPYGSREICPDSALVEGKYSSFDDVINDYNLTHGIARSEFCNADLITYPELYDKQSTSTKAPAIVYTKPDDCTCEKINLLHTEFTMYSSGFTNFSDYLYKRYNTSISQNNLDSLMGLCNNTSSCKYVSTPIAIPAVLQCNSASTCATCSSFQEVYNAFTSLYRFTPTRTETDTIQQRRNALFTSYMNAHLGFAKQTWEYLDFKDRCNSTAPVANIGTSNKCVDCDSLQVLINAYFNQSGVYGGSETAMLLYIKDALANKGLNTTTDNIKSALSVCHIGWEKNVAFGGTTVAPGAYYVFKDSTSNMNIGSNGNPFTIECWANFGNDNLEQPLLYNINAKNSTYFGPQFACTDNKNGYYIYEATENSKKYLFARISDTHSDTSSYYIVRSTDTLVPLKWYHIVLTRSGNSVSGFKMYLNGQLTGNVLVRGSGNLQNGNITPLSPMLNGKYLKGLFLLHNNYTGGTNSTAYLKNLRLYGRTLAQNEVSSNYTNCDGIPYDTTSLKLWAKLIEAGNRPKDYSLYNTPGYWLTRALSNCDTTGNLYSKDSVGRWKGQRGTVALDSCIPALTSVLCNYPDDILLCGNTTPYIADINQITNCSDSAFFAFSAGMERYNDYSDSLNNYFDSVYRSKCLQAFKYELFTVTHKSSEYHYTLYYYDQAGNLVKTVPPQGVIPNRNSTWLQQVKTARATGTVQVPVYQLTTEYRYNSLNQVIAQITPDGGKSSFYYDRLGRLVVSQNAKQITASNYSYTKYDLLGRITEVGQIHSTTSMSRTVSKTQSQLDTWFNNANSSRTEITQTHYDSSYYVSLAPYLSATDLRNRVAWTALYNTAGSIDSLNHATATFYSYDIHGNVDTLLQDFKSGIMATSGNNRFKKIVYQYDLISGKVNQVAYQAGQQDAFYHRYTYDAENRLTDVETSADQLYWEHDAFYKYYKHGPLARMVIGDQQVQGIDYAYTLQGWLKGVNSTTLSPTDDMGSDGKTTGGTSSPVGRDAFGYALQYYGRTDYTPISNARKMFADGYDTLASFKALYNGNIAAISLNIQYPASASGIAYTGGLFYNYKYDQLNRLTKMNAFNGLNTSTNTWNLSSIQDDYKENISYDPNGNIIGYLRNGTQVGGTPRAMDSLNYRYYYSKTSGTWGTYIPSALPTDAAKLTNQLAYITDSVNANNYTDDIDNQGANNYSYDSIGNLTKDIKENIDSIYWTVYGKIAQINKHDGTVIKYAYDASGNRISKIVGSKQTWYVRDASGNVLSLYTSGDTTNAGHLTQSEVDIYGSSRLGLLKPNIDVTLNISMPGVGSKYFTTFTRGQKIFELSNHLGNVLVAITDKKLGVRSTSDTTKFSYYNANILNANDYYCFGMLMQGRTYSSSIYRYGFNGKESDIEVKGTGNQQDYGMRIYDPRLGRFLSVDPIAAKYPELTPYQFASNRPLDGIDLDGLEYMPYLPRFNTEGRSFSSYVAAFDNGAIAILNTVPELWNSMIASGYSLKKGTYGEDLRTQTKQLVNGINRTTNKIWNEPLKTLSSPDALEFLTSVYLSAKVPLPSGGSKVNLTAPVKSGVSLSAELTEGTQVAGLSFKKPVPLSVKPLAPNLISYGCEALAKKVQNVIGGDFLQITPTQGKFLGPVNYSEGSVNGWTHHVAVLKNGKVFDAMTGSAGMNLDTYKSMFEYSDALKFEQVKNITVK</sequence>
<dbReference type="GO" id="GO:0005975">
    <property type="term" value="P:carbohydrate metabolic process"/>
    <property type="evidence" value="ECO:0007669"/>
    <property type="project" value="UniProtKB-ARBA"/>
</dbReference>
<organism evidence="2 3">
    <name type="scientific">Limnovirga soli</name>
    <dbReference type="NCBI Taxonomy" id="2656915"/>
    <lineage>
        <taxon>Bacteria</taxon>
        <taxon>Pseudomonadati</taxon>
        <taxon>Bacteroidota</taxon>
        <taxon>Chitinophagia</taxon>
        <taxon>Chitinophagales</taxon>
        <taxon>Chitinophagaceae</taxon>
        <taxon>Limnovirga</taxon>
    </lineage>
</organism>
<dbReference type="Gene3D" id="2.60.120.200">
    <property type="match status" value="1"/>
</dbReference>
<dbReference type="GO" id="GO:0004553">
    <property type="term" value="F:hydrolase activity, hydrolyzing O-glycosyl compounds"/>
    <property type="evidence" value="ECO:0007669"/>
    <property type="project" value="UniProtKB-ARBA"/>
</dbReference>
<dbReference type="SUPFAM" id="SSF49899">
    <property type="entry name" value="Concanavalin A-like lectins/glucanases"/>
    <property type="match status" value="1"/>
</dbReference>
<comment type="caution">
    <text evidence="2">The sequence shown here is derived from an EMBL/GenBank/DDBJ whole genome shotgun (WGS) entry which is preliminary data.</text>
</comment>
<dbReference type="InterPro" id="IPR050708">
    <property type="entry name" value="T6SS_VgrG/RHS"/>
</dbReference>
<dbReference type="RefSeq" id="WP_171606973.1">
    <property type="nucleotide sequence ID" value="NZ_WHPF01000004.1"/>
</dbReference>
<dbReference type="PANTHER" id="PTHR32305:SF15">
    <property type="entry name" value="PROTEIN RHSA-RELATED"/>
    <property type="match status" value="1"/>
</dbReference>
<dbReference type="NCBIfam" id="TIGR03696">
    <property type="entry name" value="Rhs_assc_core"/>
    <property type="match status" value="1"/>
</dbReference>
<dbReference type="InterPro" id="IPR022385">
    <property type="entry name" value="Rhs_assc_core"/>
</dbReference>
<proteinExistence type="predicted"/>
<dbReference type="Proteomes" id="UP000598971">
    <property type="component" value="Unassembled WGS sequence"/>
</dbReference>
<reference evidence="2" key="1">
    <citation type="submission" date="2019-10" db="EMBL/GenBank/DDBJ databases">
        <title>Draft genome sequence of Panacibacter sp. KCS-6.</title>
        <authorList>
            <person name="Yim K.J."/>
        </authorList>
    </citation>
    <scope>NUCLEOTIDE SEQUENCE</scope>
    <source>
        <strain evidence="2">KCS-6</strain>
    </source>
</reference>
<evidence type="ECO:0008006" key="4">
    <source>
        <dbReference type="Google" id="ProtNLM"/>
    </source>
</evidence>
<keyword evidence="3" id="KW-1185">Reference proteome</keyword>
<gene>
    <name evidence="2" type="ORF">GD597_06200</name>
</gene>
<protein>
    <recommendedName>
        <fullName evidence="4">RHS repeat-associated core domain-containing protein</fullName>
    </recommendedName>
</protein>
<keyword evidence="1" id="KW-0732">Signal</keyword>
<dbReference type="PANTHER" id="PTHR32305">
    <property type="match status" value="1"/>
</dbReference>
<dbReference type="Pfam" id="PF13385">
    <property type="entry name" value="Laminin_G_3"/>
    <property type="match status" value="1"/>
</dbReference>
<evidence type="ECO:0000313" key="3">
    <source>
        <dbReference type="Proteomes" id="UP000598971"/>
    </source>
</evidence>
<accession>A0A8J8FEB4</accession>
<evidence type="ECO:0000256" key="1">
    <source>
        <dbReference type="SAM" id="SignalP"/>
    </source>
</evidence>
<evidence type="ECO:0000313" key="2">
    <source>
        <dbReference type="EMBL" id="NNV55042.1"/>
    </source>
</evidence>
<feature type="chain" id="PRO_5035172109" description="RHS repeat-associated core domain-containing protein" evidence="1">
    <location>
        <begin position="27"/>
        <end position="2783"/>
    </location>
</feature>
<feature type="signal peptide" evidence="1">
    <location>
        <begin position="1"/>
        <end position="26"/>
    </location>
</feature>
<dbReference type="EMBL" id="WHPF01000004">
    <property type="protein sequence ID" value="NNV55042.1"/>
    <property type="molecule type" value="Genomic_DNA"/>
</dbReference>